<dbReference type="GO" id="GO:0005829">
    <property type="term" value="C:cytosol"/>
    <property type="evidence" value="ECO:0007669"/>
    <property type="project" value="TreeGrafter"/>
</dbReference>
<dbReference type="HOGENOM" id="CLU_052868_0_1_1"/>
<dbReference type="AlphaFoldDB" id="V3ZUC5"/>
<dbReference type="InterPro" id="IPR026669">
    <property type="entry name" value="Arsenite_MeTrfase-like"/>
</dbReference>
<organism evidence="10 11">
    <name type="scientific">Lottia gigantea</name>
    <name type="common">Giant owl limpet</name>
    <dbReference type="NCBI Taxonomy" id="225164"/>
    <lineage>
        <taxon>Eukaryota</taxon>
        <taxon>Metazoa</taxon>
        <taxon>Spiralia</taxon>
        <taxon>Lophotrochozoa</taxon>
        <taxon>Mollusca</taxon>
        <taxon>Gastropoda</taxon>
        <taxon>Patellogastropoda</taxon>
        <taxon>Lottioidea</taxon>
        <taxon>Lottiidae</taxon>
        <taxon>Lottia</taxon>
    </lineage>
</organism>
<dbReference type="Gene3D" id="3.40.5.100">
    <property type="match status" value="1"/>
</dbReference>
<evidence type="ECO:0000313" key="11">
    <source>
        <dbReference type="Proteomes" id="UP000030746"/>
    </source>
</evidence>
<dbReference type="GeneID" id="20232973"/>
<dbReference type="PANTHER" id="PTHR43675:SF8">
    <property type="entry name" value="ARSENITE METHYLTRANSFERASE"/>
    <property type="match status" value="1"/>
</dbReference>
<dbReference type="Proteomes" id="UP000030746">
    <property type="component" value="Unassembled WGS sequence"/>
</dbReference>
<evidence type="ECO:0000256" key="1">
    <source>
        <dbReference type="ARBA" id="ARBA00022679"/>
    </source>
</evidence>
<evidence type="ECO:0000256" key="8">
    <source>
        <dbReference type="ARBA" id="ARBA00048428"/>
    </source>
</evidence>
<evidence type="ECO:0000256" key="2">
    <source>
        <dbReference type="ARBA" id="ARBA00022691"/>
    </source>
</evidence>
<evidence type="ECO:0000256" key="4">
    <source>
        <dbReference type="ARBA" id="ARBA00034521"/>
    </source>
</evidence>
<dbReference type="CDD" id="cd02440">
    <property type="entry name" value="AdoMet_MTases"/>
    <property type="match status" value="1"/>
</dbReference>
<dbReference type="GO" id="GO:0030791">
    <property type="term" value="F:arsenite methyltransferase activity"/>
    <property type="evidence" value="ECO:0007669"/>
    <property type="project" value="UniProtKB-EC"/>
</dbReference>
<dbReference type="InterPro" id="IPR025714">
    <property type="entry name" value="Methyltranfer_dom"/>
</dbReference>
<gene>
    <name evidence="10" type="ORF">LOTGIDRAFT_129599</name>
</gene>
<evidence type="ECO:0000256" key="3">
    <source>
        <dbReference type="ARBA" id="ARBA00034487"/>
    </source>
</evidence>
<evidence type="ECO:0000256" key="5">
    <source>
        <dbReference type="ARBA" id="ARBA00034545"/>
    </source>
</evidence>
<dbReference type="GO" id="GO:0018872">
    <property type="term" value="P:arsonoacetate metabolic process"/>
    <property type="evidence" value="ECO:0007669"/>
    <property type="project" value="TreeGrafter"/>
</dbReference>
<dbReference type="Gene3D" id="3.40.50.150">
    <property type="entry name" value="Vaccinia Virus protein VP39"/>
    <property type="match status" value="1"/>
</dbReference>
<keyword evidence="11" id="KW-1185">Reference proteome</keyword>
<dbReference type="GO" id="GO:0009404">
    <property type="term" value="P:toxin metabolic process"/>
    <property type="evidence" value="ECO:0007669"/>
    <property type="project" value="TreeGrafter"/>
</dbReference>
<protein>
    <recommendedName>
        <fullName evidence="5">Arsenite methyltransferase</fullName>
        <ecNumber evidence="4">2.1.1.137</ecNumber>
    </recommendedName>
</protein>
<dbReference type="RefSeq" id="XP_009063144.1">
    <property type="nucleotide sequence ID" value="XM_009064896.1"/>
</dbReference>
<evidence type="ECO:0000313" key="10">
    <source>
        <dbReference type="EMBL" id="ESO86185.1"/>
    </source>
</evidence>
<dbReference type="KEGG" id="lgi:LOTGIDRAFT_129599"/>
<keyword evidence="2" id="KW-0949">S-adenosyl-L-methionine</keyword>
<evidence type="ECO:0000259" key="9">
    <source>
        <dbReference type="Pfam" id="PF13847"/>
    </source>
</evidence>
<comment type="catalytic activity">
    <reaction evidence="8">
        <text>arsenic triglutathione + 3 [thioredoxin]-dithiol + 3 S-adenosyl-L-methionine = trimethylarsine + 3 [thioredoxin]-disulfide + 3 glutathione + 3 S-adenosyl-L-homocysteine + 3 H(+)</text>
        <dbReference type="Rhea" id="RHEA:69432"/>
        <dbReference type="Rhea" id="RHEA-COMP:10698"/>
        <dbReference type="Rhea" id="RHEA-COMP:10700"/>
        <dbReference type="ChEBI" id="CHEBI:15378"/>
        <dbReference type="ChEBI" id="CHEBI:27130"/>
        <dbReference type="ChEBI" id="CHEBI:29950"/>
        <dbReference type="ChEBI" id="CHEBI:50058"/>
        <dbReference type="ChEBI" id="CHEBI:57856"/>
        <dbReference type="ChEBI" id="CHEBI:57925"/>
        <dbReference type="ChEBI" id="CHEBI:59789"/>
        <dbReference type="ChEBI" id="CHEBI:183640"/>
        <dbReference type="EC" id="2.1.1.137"/>
    </reaction>
</comment>
<accession>V3ZUC5</accession>
<dbReference type="InterPro" id="IPR029063">
    <property type="entry name" value="SAM-dependent_MTases_sf"/>
</dbReference>
<comment type="catalytic activity">
    <reaction evidence="6">
        <text>arsenic triglutathione + [thioredoxin]-dithiol + S-adenosyl-L-methionine + 2 H2O = methylarsonous acid + [thioredoxin]-disulfide + 3 glutathione + S-adenosyl-L-homocysteine + H(+)</text>
        <dbReference type="Rhea" id="RHEA:69460"/>
        <dbReference type="Rhea" id="RHEA-COMP:10698"/>
        <dbReference type="Rhea" id="RHEA-COMP:10700"/>
        <dbReference type="ChEBI" id="CHEBI:15377"/>
        <dbReference type="ChEBI" id="CHEBI:15378"/>
        <dbReference type="ChEBI" id="CHEBI:17826"/>
        <dbReference type="ChEBI" id="CHEBI:29950"/>
        <dbReference type="ChEBI" id="CHEBI:50058"/>
        <dbReference type="ChEBI" id="CHEBI:57856"/>
        <dbReference type="ChEBI" id="CHEBI:57925"/>
        <dbReference type="ChEBI" id="CHEBI:59789"/>
        <dbReference type="ChEBI" id="CHEBI:183640"/>
        <dbReference type="EC" id="2.1.1.137"/>
    </reaction>
</comment>
<feature type="domain" description="Methyltransferase" evidence="9">
    <location>
        <begin position="64"/>
        <end position="198"/>
    </location>
</feature>
<dbReference type="STRING" id="225164.V3ZUC5"/>
<reference evidence="10 11" key="1">
    <citation type="journal article" date="2013" name="Nature">
        <title>Insights into bilaterian evolution from three spiralian genomes.</title>
        <authorList>
            <person name="Simakov O."/>
            <person name="Marletaz F."/>
            <person name="Cho S.J."/>
            <person name="Edsinger-Gonzales E."/>
            <person name="Havlak P."/>
            <person name="Hellsten U."/>
            <person name="Kuo D.H."/>
            <person name="Larsson T."/>
            <person name="Lv J."/>
            <person name="Arendt D."/>
            <person name="Savage R."/>
            <person name="Osoegawa K."/>
            <person name="de Jong P."/>
            <person name="Grimwood J."/>
            <person name="Chapman J.A."/>
            <person name="Shapiro H."/>
            <person name="Aerts A."/>
            <person name="Otillar R.P."/>
            <person name="Terry A.Y."/>
            <person name="Boore J.L."/>
            <person name="Grigoriev I.V."/>
            <person name="Lindberg D.R."/>
            <person name="Seaver E.C."/>
            <person name="Weisblat D.A."/>
            <person name="Putnam N.H."/>
            <person name="Rokhsar D.S."/>
        </authorList>
    </citation>
    <scope>NUCLEOTIDE SEQUENCE [LARGE SCALE GENOMIC DNA]</scope>
</reference>
<dbReference type="Pfam" id="PF13847">
    <property type="entry name" value="Methyltransf_31"/>
    <property type="match status" value="1"/>
</dbReference>
<comment type="similarity">
    <text evidence="3">Belongs to the methyltransferase superfamily. Arsenite methyltransferase family.</text>
</comment>
<dbReference type="CTD" id="20232973"/>
<name>V3ZUC5_LOTGI</name>
<dbReference type="OrthoDB" id="8300214at2759"/>
<keyword evidence="1" id="KW-0808">Transferase</keyword>
<evidence type="ECO:0000256" key="7">
    <source>
        <dbReference type="ARBA" id="ARBA00047943"/>
    </source>
</evidence>
<dbReference type="PANTHER" id="PTHR43675">
    <property type="entry name" value="ARSENITE METHYLTRANSFERASE"/>
    <property type="match status" value="1"/>
</dbReference>
<dbReference type="SUPFAM" id="SSF53335">
    <property type="entry name" value="S-adenosyl-L-methionine-dependent methyltransferases"/>
    <property type="match status" value="1"/>
</dbReference>
<evidence type="ECO:0000256" key="6">
    <source>
        <dbReference type="ARBA" id="ARBA00047941"/>
    </source>
</evidence>
<dbReference type="EC" id="2.1.1.137" evidence="4"/>
<dbReference type="OMA" id="VYNTHNT"/>
<dbReference type="EMBL" id="KB203149">
    <property type="protein sequence ID" value="ESO86185.1"/>
    <property type="molecule type" value="Genomic_DNA"/>
</dbReference>
<proteinExistence type="inferred from homology"/>
<sequence length="326" mass="36973">MAESNDISNRIKDFYDDVSEKLDFVCEINNPRLSQTVRGLIRQLHPDILKRNYGSAFIVPDKIEGCKILDFGCGAGVMAYVLSKLVGPKGHITAVDISPNLINEANKTLEYHREKWGFENSNVEFKVANVENFDEVEHLEGKLDMVLSYGVICLCPNKRAVFENIYRLLKVGGELSLSDIYADRDRPKEILQNLRLICKLYTCSMRWDEMIELATSVGFTKPYLVGAAPVEFQNKDLHKKTGFAQFARGEWRMFKLPKDVTSTAAEVTYNGNISGCEDSYYWDINTVFKKGESIVVDAGLVAILSNTRFKDSFTFKKCNAIERKVI</sequence>
<comment type="catalytic activity">
    <reaction evidence="7">
        <text>arsenic triglutathione + 2 [thioredoxin]-dithiol + 2 S-adenosyl-L-methionine + H2O = dimethylarsinous acid + 2 [thioredoxin]-disulfide + 3 glutathione + 2 S-adenosyl-L-homocysteine + 2 H(+)</text>
        <dbReference type="Rhea" id="RHEA:69464"/>
        <dbReference type="Rhea" id="RHEA-COMP:10698"/>
        <dbReference type="Rhea" id="RHEA-COMP:10700"/>
        <dbReference type="ChEBI" id="CHEBI:15377"/>
        <dbReference type="ChEBI" id="CHEBI:15378"/>
        <dbReference type="ChEBI" id="CHEBI:23808"/>
        <dbReference type="ChEBI" id="CHEBI:29950"/>
        <dbReference type="ChEBI" id="CHEBI:50058"/>
        <dbReference type="ChEBI" id="CHEBI:57856"/>
        <dbReference type="ChEBI" id="CHEBI:57925"/>
        <dbReference type="ChEBI" id="CHEBI:59789"/>
        <dbReference type="ChEBI" id="CHEBI:183640"/>
        <dbReference type="EC" id="2.1.1.137"/>
    </reaction>
</comment>